<sequence>MRIRRALLLLEDGLTMGPLSFLPLVRYAQDVNYAVDTHWPAIYDRTLGQWTRWPLTHC</sequence>
<organism evidence="1">
    <name type="scientific">Ralstonia solanacearum</name>
    <name type="common">Pseudomonas solanacearum</name>
    <dbReference type="NCBI Taxonomy" id="305"/>
    <lineage>
        <taxon>Bacteria</taxon>
        <taxon>Pseudomonadati</taxon>
        <taxon>Pseudomonadota</taxon>
        <taxon>Betaproteobacteria</taxon>
        <taxon>Burkholderiales</taxon>
        <taxon>Burkholderiaceae</taxon>
        <taxon>Ralstonia</taxon>
        <taxon>Ralstonia solanacearum species complex</taxon>
    </lineage>
</organism>
<gene>
    <name evidence="1" type="ORF">RUN1985_v1_950008</name>
</gene>
<proteinExistence type="predicted"/>
<evidence type="ECO:0000313" key="1">
    <source>
        <dbReference type="EMBL" id="CUV31615.1"/>
    </source>
</evidence>
<dbReference type="EMBL" id="LN899824">
    <property type="protein sequence ID" value="CUV31615.1"/>
    <property type="molecule type" value="Genomic_DNA"/>
</dbReference>
<reference evidence="1" key="1">
    <citation type="submission" date="2015-10" db="EMBL/GenBank/DDBJ databases">
        <authorList>
            <person name="Gilbert D.G."/>
        </authorList>
    </citation>
    <scope>NUCLEOTIDE SEQUENCE</scope>
    <source>
        <strain evidence="1">Phyl III-seqv23</strain>
    </source>
</reference>
<dbReference type="AlphaFoldDB" id="A0A0S4VB01"/>
<accession>A0A0S4VB01</accession>
<name>A0A0S4VB01_RALSL</name>
<protein>
    <submittedName>
        <fullName evidence="1">Uncharacterized protein</fullName>
    </submittedName>
</protein>